<name>A0AA91BM09_9RHOB</name>
<evidence type="ECO:0000313" key="2">
    <source>
        <dbReference type="EMBL" id="NOE17095.1"/>
    </source>
</evidence>
<feature type="transmembrane region" description="Helical" evidence="1">
    <location>
        <begin position="14"/>
        <end position="35"/>
    </location>
</feature>
<dbReference type="Proteomes" id="UP000597886">
    <property type="component" value="Unassembled WGS sequence"/>
</dbReference>
<sequence>MTRASRSGIRKEDVLTWLGYALPVLGGLLGMAYVNINHMEFINPVWAVGGGAILGWIVARLIRKLLG</sequence>
<proteinExistence type="predicted"/>
<keyword evidence="1" id="KW-1133">Transmembrane helix</keyword>
<dbReference type="EMBL" id="WVRA01000001">
    <property type="protein sequence ID" value="NOE17095.1"/>
    <property type="molecule type" value="Genomic_DNA"/>
</dbReference>
<dbReference type="AlphaFoldDB" id="A0AA91BM09"/>
<comment type="caution">
    <text evidence="2">The sequence shown here is derived from an EMBL/GenBank/DDBJ whole genome shotgun (WGS) entry which is preliminary data.</text>
</comment>
<accession>A0AA91BM09</accession>
<dbReference type="RefSeq" id="WP_152458013.1">
    <property type="nucleotide sequence ID" value="NZ_WVRA01000001.1"/>
</dbReference>
<protein>
    <submittedName>
        <fullName evidence="2">Uncharacterized protein</fullName>
    </submittedName>
</protein>
<organism evidence="2 3">
    <name type="scientific">Ruegeria atlantica</name>
    <dbReference type="NCBI Taxonomy" id="81569"/>
    <lineage>
        <taxon>Bacteria</taxon>
        <taxon>Pseudomonadati</taxon>
        <taxon>Pseudomonadota</taxon>
        <taxon>Alphaproteobacteria</taxon>
        <taxon>Rhodobacterales</taxon>
        <taxon>Roseobacteraceae</taxon>
        <taxon>Ruegeria</taxon>
    </lineage>
</organism>
<evidence type="ECO:0000256" key="1">
    <source>
        <dbReference type="SAM" id="Phobius"/>
    </source>
</evidence>
<keyword evidence="1" id="KW-0812">Transmembrane</keyword>
<gene>
    <name evidence="2" type="ORF">GS634_03040</name>
</gene>
<keyword evidence="1" id="KW-0472">Membrane</keyword>
<feature type="transmembrane region" description="Helical" evidence="1">
    <location>
        <begin position="41"/>
        <end position="62"/>
    </location>
</feature>
<evidence type="ECO:0000313" key="3">
    <source>
        <dbReference type="Proteomes" id="UP000597886"/>
    </source>
</evidence>
<reference evidence="2" key="1">
    <citation type="submission" date="2019-12" db="EMBL/GenBank/DDBJ databases">
        <title>Ruegeria JWLKs population differentiation of coral mucus and skeleton niches.</title>
        <authorList>
            <person name="Luo D."/>
        </authorList>
    </citation>
    <scope>NUCLEOTIDE SEQUENCE</scope>
    <source>
        <strain evidence="2">HKCCD6181</strain>
    </source>
</reference>